<feature type="region of interest" description="Disordered" evidence="2">
    <location>
        <begin position="1"/>
        <end position="28"/>
    </location>
</feature>
<protein>
    <recommendedName>
        <fullName evidence="3">Barstar (barnase inhibitor) domain-containing protein</fullName>
    </recommendedName>
</protein>
<evidence type="ECO:0000259" key="3">
    <source>
        <dbReference type="Pfam" id="PF01337"/>
    </source>
</evidence>
<dbReference type="InterPro" id="IPR035905">
    <property type="entry name" value="Barstar-like_sf"/>
</dbReference>
<dbReference type="Gene3D" id="3.30.370.10">
    <property type="entry name" value="Barstar-like"/>
    <property type="match status" value="1"/>
</dbReference>
<dbReference type="AlphaFoldDB" id="A0A2S5ZWR3"/>
<evidence type="ECO:0000313" key="5">
    <source>
        <dbReference type="Proteomes" id="UP000238356"/>
    </source>
</evidence>
<dbReference type="SUPFAM" id="SSF52038">
    <property type="entry name" value="Barstar-related"/>
    <property type="match status" value="1"/>
</dbReference>
<evidence type="ECO:0000256" key="1">
    <source>
        <dbReference type="ARBA" id="ARBA00006845"/>
    </source>
</evidence>
<feature type="domain" description="Barstar (barnase inhibitor)" evidence="3">
    <location>
        <begin position="62"/>
        <end position="157"/>
    </location>
</feature>
<feature type="compositionally biased region" description="Low complexity" evidence="2">
    <location>
        <begin position="15"/>
        <end position="24"/>
    </location>
</feature>
<dbReference type="Proteomes" id="UP000238356">
    <property type="component" value="Unassembled WGS sequence"/>
</dbReference>
<accession>A0A2S5ZWR3</accession>
<organism evidence="4 5">
    <name type="scientific">Nocardia nova</name>
    <dbReference type="NCBI Taxonomy" id="37330"/>
    <lineage>
        <taxon>Bacteria</taxon>
        <taxon>Bacillati</taxon>
        <taxon>Actinomycetota</taxon>
        <taxon>Actinomycetes</taxon>
        <taxon>Mycobacteriales</taxon>
        <taxon>Nocardiaceae</taxon>
        <taxon>Nocardia</taxon>
    </lineage>
</organism>
<gene>
    <name evidence="4" type="ORF">C5F51_31580</name>
</gene>
<keyword evidence="5" id="KW-1185">Reference proteome</keyword>
<reference evidence="4 5" key="1">
    <citation type="submission" date="2018-02" db="EMBL/GenBank/DDBJ databases">
        <title>8 Nocardia nova and 1 Nocardia cyriacigeorgica strain used for evolution to TMP-SMX.</title>
        <authorList>
            <person name="Mehta H."/>
            <person name="Weng J."/>
            <person name="Shamoo Y."/>
        </authorList>
    </citation>
    <scope>NUCLEOTIDE SEQUENCE [LARGE SCALE GENOMIC DNA]</scope>
    <source>
        <strain evidence="4 5">BAA2227</strain>
    </source>
</reference>
<comment type="similarity">
    <text evidence="1">Belongs to the barstar family.</text>
</comment>
<dbReference type="EMBL" id="PSZD01000031">
    <property type="protein sequence ID" value="PPJ22220.1"/>
    <property type="molecule type" value="Genomic_DNA"/>
</dbReference>
<proteinExistence type="inferred from homology"/>
<dbReference type="InterPro" id="IPR000468">
    <property type="entry name" value="Barstar"/>
</dbReference>
<dbReference type="RefSeq" id="WP_104364612.1">
    <property type="nucleotide sequence ID" value="NZ_PSZD01000031.1"/>
</dbReference>
<sequence>MAETMSLSQFLAPPDAGSDATAARADARSRRTAGGPVLGALDVGAGPFSGVRFQVPDGYIAREVRGAKMRTTAGVFDEFAAALQFPYYFGDNRDAFDECLRDLDEFVGEAPGYVVVIRDSSGLLADQREDLEWFADAMTQAAEYWAAKGTVFRVVLQQRPPVLSPVELTMADPA</sequence>
<evidence type="ECO:0000256" key="2">
    <source>
        <dbReference type="SAM" id="MobiDB-lite"/>
    </source>
</evidence>
<dbReference type="Pfam" id="PF01337">
    <property type="entry name" value="Barstar"/>
    <property type="match status" value="1"/>
</dbReference>
<dbReference type="CDD" id="cd05141">
    <property type="entry name" value="Barstar_evA4336-like"/>
    <property type="match status" value="1"/>
</dbReference>
<name>A0A2S5ZWR3_9NOCA</name>
<comment type="caution">
    <text evidence="4">The sequence shown here is derived from an EMBL/GenBank/DDBJ whole genome shotgun (WGS) entry which is preliminary data.</text>
</comment>
<evidence type="ECO:0000313" key="4">
    <source>
        <dbReference type="EMBL" id="PPJ22220.1"/>
    </source>
</evidence>